<organism evidence="2 3">
    <name type="scientific">Cellulomonas fimi</name>
    <dbReference type="NCBI Taxonomy" id="1708"/>
    <lineage>
        <taxon>Bacteria</taxon>
        <taxon>Bacillati</taxon>
        <taxon>Actinomycetota</taxon>
        <taxon>Actinomycetes</taxon>
        <taxon>Micrococcales</taxon>
        <taxon>Cellulomonadaceae</taxon>
        <taxon>Cellulomonas</taxon>
    </lineage>
</organism>
<dbReference type="InterPro" id="IPR025449">
    <property type="entry name" value="JetB"/>
</dbReference>
<accession>A0A7Y0LYX5</accession>
<keyword evidence="3" id="KW-1185">Reference proteome</keyword>
<sequence length="233" mass="25034">MLPPEGPAVGAPEPTGGQLWPDDAGTLLASSRRALVQLVRGPYLSAARHGALWGALLNDEPAIRSRLADLFLDLVVDADHEVAFVRNVDQPEVDAPRVVRTAPMTFLDTAMLLHLRQTLLAAGAGERVIVGQDELAEQLEVYRSASSTDAAGFAKRVNASWVKLQKYGILATTTTEGRCEVSPVLRLVFGPEQISAVRAEYARLAAPPDEPTDEAAGVGDDAHDDDHDDEERP</sequence>
<proteinExistence type="predicted"/>
<dbReference type="EMBL" id="JABCJJ010000012">
    <property type="protein sequence ID" value="NMR20466.1"/>
    <property type="molecule type" value="Genomic_DNA"/>
</dbReference>
<dbReference type="Proteomes" id="UP000562124">
    <property type="component" value="Unassembled WGS sequence"/>
</dbReference>
<evidence type="ECO:0000256" key="1">
    <source>
        <dbReference type="SAM" id="MobiDB-lite"/>
    </source>
</evidence>
<evidence type="ECO:0000313" key="3">
    <source>
        <dbReference type="Proteomes" id="UP000562124"/>
    </source>
</evidence>
<feature type="region of interest" description="Disordered" evidence="1">
    <location>
        <begin position="205"/>
        <end position="233"/>
    </location>
</feature>
<name>A0A7Y0LYX5_CELFI</name>
<dbReference type="Pfam" id="PF13835">
    <property type="entry name" value="DUF4194"/>
    <property type="match status" value="1"/>
</dbReference>
<reference evidence="2 3" key="1">
    <citation type="submission" date="2020-04" db="EMBL/GenBank/DDBJ databases">
        <title>Sequencing and Assembly of C. fimi.</title>
        <authorList>
            <person name="Ramsey A.R."/>
        </authorList>
    </citation>
    <scope>NUCLEOTIDE SEQUENCE [LARGE SCALE GENOMIC DNA]</scope>
    <source>
        <strain evidence="2 3">SB</strain>
    </source>
</reference>
<comment type="caution">
    <text evidence="2">The sequence shown here is derived from an EMBL/GenBank/DDBJ whole genome shotgun (WGS) entry which is preliminary data.</text>
</comment>
<dbReference type="AlphaFoldDB" id="A0A7Y0LYX5"/>
<protein>
    <submittedName>
        <fullName evidence="2">DUF4194 domain-containing protein</fullName>
    </submittedName>
</protein>
<dbReference type="RefSeq" id="WP_169324836.1">
    <property type="nucleotide sequence ID" value="NZ_JABCJJ010000012.1"/>
</dbReference>
<feature type="compositionally biased region" description="Basic and acidic residues" evidence="1">
    <location>
        <begin position="220"/>
        <end position="233"/>
    </location>
</feature>
<evidence type="ECO:0000313" key="2">
    <source>
        <dbReference type="EMBL" id="NMR20466.1"/>
    </source>
</evidence>
<gene>
    <name evidence="2" type="ORF">HIR71_09600</name>
</gene>